<dbReference type="GO" id="GO:0006313">
    <property type="term" value="P:DNA transposition"/>
    <property type="evidence" value="ECO:0007669"/>
    <property type="project" value="InterPro"/>
</dbReference>
<name>D6XCI5_STRX2</name>
<proteinExistence type="predicted"/>
<feature type="compositionally biased region" description="Basic residues" evidence="1">
    <location>
        <begin position="92"/>
        <end position="107"/>
    </location>
</feature>
<organism evidence="3 4">
    <name type="scientific">Streptomyces sviceus (strain ATCC 29083 / DSM 924 / JCM 4929 / NBRC 13980 / NCIMB 11184 / NRRL 5439 / UC 5370)</name>
    <dbReference type="NCBI Taxonomy" id="463191"/>
    <lineage>
        <taxon>Bacteria</taxon>
        <taxon>Bacillati</taxon>
        <taxon>Actinomycetota</taxon>
        <taxon>Actinomycetes</taxon>
        <taxon>Kitasatosporales</taxon>
        <taxon>Streptomycetaceae</taxon>
        <taxon>Streptomyces</taxon>
    </lineage>
</organism>
<dbReference type="GO" id="GO:0003677">
    <property type="term" value="F:DNA binding"/>
    <property type="evidence" value="ECO:0007669"/>
    <property type="project" value="InterPro"/>
</dbReference>
<feature type="region of interest" description="Disordered" evidence="1">
    <location>
        <begin position="90"/>
        <end position="118"/>
    </location>
</feature>
<dbReference type="HOGENOM" id="CLU_1293754_0_0_11"/>
<gene>
    <name evidence="3" type="ORF">SSEG_10684</name>
</gene>
<evidence type="ECO:0000256" key="1">
    <source>
        <dbReference type="SAM" id="MobiDB-lite"/>
    </source>
</evidence>
<sequence length="213" mass="23937">MPGNRNDCKAWELSGANAAVGRATVIADGGYRGTGLLIPHRRECGQTELPACKEEHNPSHHNIRARVEHVFARMRAWKIFRDCRLKGDGVHTRRTRRRPAAQPRPRRPTSAPCETGEAQGRWLPASRLEECSVDTELVALDVQHRDARLVFLIGIQRLHVGRTERDQSCALGFERSEALVPHEPGPDPDVEVHPILNVLAFRDALEEQTRAYA</sequence>
<dbReference type="Proteomes" id="UP000002785">
    <property type="component" value="Chromosome"/>
</dbReference>
<evidence type="ECO:0000313" key="4">
    <source>
        <dbReference type="Proteomes" id="UP000002785"/>
    </source>
</evidence>
<evidence type="ECO:0000259" key="2">
    <source>
        <dbReference type="Pfam" id="PF01609"/>
    </source>
</evidence>
<evidence type="ECO:0000313" key="3">
    <source>
        <dbReference type="EMBL" id="EFH28457.1"/>
    </source>
</evidence>
<dbReference type="eggNOG" id="ENOG502ZCDV">
    <property type="taxonomic scope" value="Bacteria"/>
</dbReference>
<dbReference type="EMBL" id="CM000951">
    <property type="protein sequence ID" value="EFH28457.1"/>
    <property type="molecule type" value="Genomic_DNA"/>
</dbReference>
<accession>D6XCI5</accession>
<dbReference type="InterPro" id="IPR002559">
    <property type="entry name" value="Transposase_11"/>
</dbReference>
<feature type="domain" description="Transposase IS4-like" evidence="2">
    <location>
        <begin position="2"/>
        <end position="93"/>
    </location>
</feature>
<dbReference type="AlphaFoldDB" id="D6XCI5"/>
<reference evidence="3" key="1">
    <citation type="submission" date="2009-10" db="EMBL/GenBank/DDBJ databases">
        <title>The genome sequence of Streptomyces sviceus strain ATCC 29083.</title>
        <authorList>
            <consortium name="The Broad Institute Genome Sequencing Platform"/>
            <consortium name="Broad Institute Microbial Sequencing Center"/>
            <person name="Fischbach M."/>
            <person name="Godfrey P."/>
            <person name="Ward D."/>
            <person name="Young S."/>
            <person name="Zeng Q."/>
            <person name="Koehrsen M."/>
            <person name="Alvarado L."/>
            <person name="Berlin A.M."/>
            <person name="Bochicchio J."/>
            <person name="Borenstein D."/>
            <person name="Chapman S.B."/>
            <person name="Chen Z."/>
            <person name="Engels R."/>
            <person name="Freedman E."/>
            <person name="Gellesch M."/>
            <person name="Goldberg J."/>
            <person name="Griggs A."/>
            <person name="Gujja S."/>
            <person name="Heilman E.R."/>
            <person name="Heiman D.I."/>
            <person name="Hepburn T.A."/>
            <person name="Howarth C."/>
            <person name="Jen D."/>
            <person name="Larson L."/>
            <person name="Lewis B."/>
            <person name="Mehta T."/>
            <person name="Park D."/>
            <person name="Pearson M."/>
            <person name="Richards J."/>
            <person name="Roberts A."/>
            <person name="Saif S."/>
            <person name="Shea T.D."/>
            <person name="Shenoy N."/>
            <person name="Sisk P."/>
            <person name="Stolte C."/>
            <person name="Sykes S.N."/>
            <person name="Thomson T."/>
            <person name="Walk T."/>
            <person name="White J."/>
            <person name="Yandava C."/>
            <person name="Straight P."/>
            <person name="Clardy J."/>
            <person name="Hung D."/>
            <person name="Kolter R."/>
            <person name="Mekalanos J."/>
            <person name="Walker S."/>
            <person name="Walsh C.T."/>
            <person name="Wieland-Brown L.C."/>
            <person name="Haas B."/>
            <person name="Nusbaum C."/>
            <person name="Birren B."/>
        </authorList>
    </citation>
    <scope>NUCLEOTIDE SEQUENCE [LARGE SCALE GENOMIC DNA]</scope>
    <source>
        <strain evidence="3">ATCC 29083</strain>
    </source>
</reference>
<dbReference type="Pfam" id="PF01609">
    <property type="entry name" value="DDE_Tnp_1"/>
    <property type="match status" value="1"/>
</dbReference>
<dbReference type="GO" id="GO:0004803">
    <property type="term" value="F:transposase activity"/>
    <property type="evidence" value="ECO:0007669"/>
    <property type="project" value="InterPro"/>
</dbReference>
<keyword evidence="4" id="KW-1185">Reference proteome</keyword>
<protein>
    <submittedName>
        <fullName evidence="3">Transposase</fullName>
    </submittedName>
</protein>